<protein>
    <recommendedName>
        <fullName evidence="3">Phytanoyl-CoA dioxygenase PhyH</fullName>
    </recommendedName>
</protein>
<reference evidence="1 2" key="1">
    <citation type="submission" date="2019-03" db="EMBL/GenBank/DDBJ databases">
        <title>Genomic Encyclopedia of Type Strains, Phase III (KMG-III): the genomes of soil and plant-associated and newly described type strains.</title>
        <authorList>
            <person name="Whitman W."/>
        </authorList>
    </citation>
    <scope>NUCLEOTIDE SEQUENCE [LARGE SCALE GENOMIC DNA]</scope>
    <source>
        <strain evidence="1 2">CECT 8455</strain>
    </source>
</reference>
<comment type="caution">
    <text evidence="1">The sequence shown here is derived from an EMBL/GenBank/DDBJ whole genome shotgun (WGS) entry which is preliminary data.</text>
</comment>
<accession>A0A4R7DA13</accession>
<dbReference type="RefSeq" id="WP_133672219.1">
    <property type="nucleotide sequence ID" value="NZ_SNZW01000013.1"/>
</dbReference>
<name>A0A4R7DA13_9FLAO</name>
<dbReference type="AlphaFoldDB" id="A0A4R7DA13"/>
<dbReference type="EMBL" id="SNZW01000013">
    <property type="protein sequence ID" value="TDS16704.1"/>
    <property type="molecule type" value="Genomic_DNA"/>
</dbReference>
<organism evidence="1 2">
    <name type="scientific">Maribacter caenipelagi</name>
    <dbReference type="NCBI Taxonomy" id="1447781"/>
    <lineage>
        <taxon>Bacteria</taxon>
        <taxon>Pseudomonadati</taxon>
        <taxon>Bacteroidota</taxon>
        <taxon>Flavobacteriia</taxon>
        <taxon>Flavobacteriales</taxon>
        <taxon>Flavobacteriaceae</taxon>
        <taxon>Maribacter</taxon>
    </lineage>
</organism>
<dbReference type="OrthoDB" id="1175351at2"/>
<dbReference type="Proteomes" id="UP000295274">
    <property type="component" value="Unassembled WGS sequence"/>
</dbReference>
<evidence type="ECO:0000313" key="1">
    <source>
        <dbReference type="EMBL" id="TDS16704.1"/>
    </source>
</evidence>
<gene>
    <name evidence="1" type="ORF">DFQ03_1187</name>
</gene>
<evidence type="ECO:0000313" key="2">
    <source>
        <dbReference type="Proteomes" id="UP000295274"/>
    </source>
</evidence>
<sequence length="219" mass="25247">MENTDVSIEKLAQQCFHAVFKTDTDKPGFHHFYFGKNNTPLEFRTIMTTLKKELSLLSETHFSKKLSYHWLVRFDQQVNTPFHVDNAGDQSFLLLGYEPSEVESELHIADYHAFAKANDHEHIVNFTPVFKEDESLLAPFTTKLKSFNKEAYHIVIMNNSNATLPAATLGVYHKAVIVKQDFSKSRVVNSMVLNMTSEDRSFKDRQMEEKYLNTTTIST</sequence>
<proteinExistence type="predicted"/>
<evidence type="ECO:0008006" key="3">
    <source>
        <dbReference type="Google" id="ProtNLM"/>
    </source>
</evidence>
<keyword evidence="2" id="KW-1185">Reference proteome</keyword>